<dbReference type="Proteomes" id="UP000187283">
    <property type="component" value="Unassembled WGS sequence"/>
</dbReference>
<dbReference type="AlphaFoldDB" id="A0A1R1XX94"/>
<sequence>MSAFSKFKRSFSSIRSKSFRRPSSESEISFSYSHSILDFPDLLNYSDLDLIFSNDYNPILNKFGIGLFNLGDGINTPFRPLDYTLWSLLEFISVYLPGTILSSAFYSLKNEIILHLERVSGFLQIYTYLEKLNNLEKRISLVNNQKHELDYGYLFNQTKASVSNFTATDFSGNISRFDLFGLTSMGNVSEPSLYQPKESTNKKDNKMFPQDIPSNSLIDNKMRKISKSLKRAKSVLFNACTEDNYSPASATFSHNKSNNESIQIPNPTDVPQTEFTINIIDEEEHKKSVCINVKDFSSENKPTISHNSLNNDFHGFRFPENESSLEKKKFNNSNISKCKIYEPSNFKDINENSQDQIDNNADAPHVSLLLDGNGVHSSYLSSSDLSISSHHVLDPLKKCENDNLKYKQDESGYSYNRPKCDSFLEKVKKRISRTSKLSFFLNEDDFCTQKPVESDTSCDQSLFEFSEYPNQNRELYDFSLDTNITHIDSDDCIINRSRSEEYLDNFCISKYDFNDTIRASTIECDQVSLIINAKSDIGISQKPNKPKKYKPYTLFEIYKELMAKKTFYSSINSIDNENGNLYSIFGECRPEYNALLSEKTFEKILLKESYYAKTDSTNEYRQNDSILDLTANVPALIVTDNQEIEKIDPKYSEFDNYFLPIDSNSKSMEHNSLMSAPKRNSFHIRSFSKINKSRSEPVSLDDKNDCYFNSPKTRTSVNEIGLDRREDYSTNTFNDTKFKKIKRSISFIFLKNGIGKSHKDDTIKESDEILSNAENNSNRKEDEAIPYIYIQMNKKSFTEMVQSMKVVKDSIDRLNVKFSSDDNNFFDKGHDLESFSLQEDTNVNATTSSANDVSTFWLTAENFPEKNGSPILNNSSSLQRLSIKSNLSNLSNSLTLNPNSSDLLSLYSNFSNNTSVSTLSKLPNKSKSCDNEKLSQRVYFTLKMIFEKANFDKDRNK</sequence>
<name>A0A1R1XX94_9FUNG</name>
<organism evidence="3 4">
    <name type="scientific">Smittium culicis</name>
    <dbReference type="NCBI Taxonomy" id="133412"/>
    <lineage>
        <taxon>Eukaryota</taxon>
        <taxon>Fungi</taxon>
        <taxon>Fungi incertae sedis</taxon>
        <taxon>Zoopagomycota</taxon>
        <taxon>Kickxellomycotina</taxon>
        <taxon>Harpellomycetes</taxon>
        <taxon>Harpellales</taxon>
        <taxon>Legeriomycetaceae</taxon>
        <taxon>Smittium</taxon>
    </lineage>
</organism>
<protein>
    <submittedName>
        <fullName evidence="3">Uncharacterized protein</fullName>
    </submittedName>
</protein>
<evidence type="ECO:0000313" key="3">
    <source>
        <dbReference type="EMBL" id="OMJ19176.1"/>
    </source>
</evidence>
<gene>
    <name evidence="3" type="ORF">AYI70_g4891</name>
    <name evidence="2" type="ORF">AYI70_g7895</name>
</gene>
<evidence type="ECO:0000313" key="2">
    <source>
        <dbReference type="EMBL" id="OMJ14408.1"/>
    </source>
</evidence>
<keyword evidence="4" id="KW-1185">Reference proteome</keyword>
<evidence type="ECO:0000313" key="4">
    <source>
        <dbReference type="Proteomes" id="UP000187283"/>
    </source>
</evidence>
<feature type="region of interest" description="Disordered" evidence="1">
    <location>
        <begin position="191"/>
        <end position="211"/>
    </location>
</feature>
<proteinExistence type="predicted"/>
<comment type="caution">
    <text evidence="3">The sequence shown here is derived from an EMBL/GenBank/DDBJ whole genome shotgun (WGS) entry which is preliminary data.</text>
</comment>
<reference evidence="3 4" key="1">
    <citation type="submission" date="2017-01" db="EMBL/GenBank/DDBJ databases">
        <authorList>
            <person name="Mah S.A."/>
            <person name="Swanson W.J."/>
            <person name="Moy G.W."/>
            <person name="Vacquier V.D."/>
        </authorList>
    </citation>
    <scope>NUCLEOTIDE SEQUENCE [LARGE SCALE GENOMIC DNA]</scope>
    <source>
        <strain evidence="3 4">GSMNP</strain>
    </source>
</reference>
<dbReference type="EMBL" id="LSSN01003079">
    <property type="protein sequence ID" value="OMJ14408.1"/>
    <property type="molecule type" value="Genomic_DNA"/>
</dbReference>
<accession>A0A1R1XX94</accession>
<dbReference type="EMBL" id="LSSN01001560">
    <property type="protein sequence ID" value="OMJ19176.1"/>
    <property type="molecule type" value="Genomic_DNA"/>
</dbReference>
<dbReference type="OrthoDB" id="5600412at2759"/>
<evidence type="ECO:0000256" key="1">
    <source>
        <dbReference type="SAM" id="MobiDB-lite"/>
    </source>
</evidence>